<evidence type="ECO:0000313" key="2">
    <source>
        <dbReference type="Proteomes" id="UP000724874"/>
    </source>
</evidence>
<name>A0A9P5TKZ4_GYMJU</name>
<dbReference type="SUPFAM" id="SSF52047">
    <property type="entry name" value="RNI-like"/>
    <property type="match status" value="1"/>
</dbReference>
<evidence type="ECO:0000313" key="1">
    <source>
        <dbReference type="EMBL" id="KAF8890555.1"/>
    </source>
</evidence>
<accession>A0A9P5TKZ4</accession>
<organism evidence="1 2">
    <name type="scientific">Gymnopilus junonius</name>
    <name type="common">Spectacular rustgill mushroom</name>
    <name type="synonym">Gymnopilus spectabilis subsp. junonius</name>
    <dbReference type="NCBI Taxonomy" id="109634"/>
    <lineage>
        <taxon>Eukaryota</taxon>
        <taxon>Fungi</taxon>
        <taxon>Dikarya</taxon>
        <taxon>Basidiomycota</taxon>
        <taxon>Agaricomycotina</taxon>
        <taxon>Agaricomycetes</taxon>
        <taxon>Agaricomycetidae</taxon>
        <taxon>Agaricales</taxon>
        <taxon>Agaricineae</taxon>
        <taxon>Hymenogastraceae</taxon>
        <taxon>Gymnopilus</taxon>
    </lineage>
</organism>
<gene>
    <name evidence="1" type="ORF">CPB84DRAFT_1849134</name>
</gene>
<comment type="caution">
    <text evidence="1">The sequence shown here is derived from an EMBL/GenBank/DDBJ whole genome shotgun (WGS) entry which is preliminary data.</text>
</comment>
<dbReference type="InterPro" id="IPR032675">
    <property type="entry name" value="LRR_dom_sf"/>
</dbReference>
<dbReference type="Gene3D" id="3.80.10.10">
    <property type="entry name" value="Ribonuclease Inhibitor"/>
    <property type="match status" value="1"/>
</dbReference>
<dbReference type="OrthoDB" id="2788229at2759"/>
<sequence length="442" mass="49439">MPGSHRDLPTELLQTIFDILVSTPDSLPTLKAFSCASSRLCSISQPYLLRNVVLHQSHPGTSNAPGPTDCHDHLPHNPANHFLQALLLSPYIASYIQGLTLPMNTSQWLDDDTSLSQLLPLLVNLQRLSITGGNVWISRKPTHVAKLWTTFSAEAREALGMALKVHCLSEVDLTGIELFPLSLLGYCHMLQRLSVANFEVAEERSDGMVLRYGNTKRQLEYLHIEEAGMPNEYLIFGSPSWPFDLSSLHTLSISPRKVANLCHLPRNLTSLQHLQIHTSQLGTDTVYDQRGYLLRHHRLIGLSLTESPFQHFYALQSLTIDANFRIASFDSNNPLLIDCFSSPLSWITEFLNLSFKPNSEQSVSPRKLILKLVFSPHFPNEFFPYFDGGWRRLARCLDSEAFEGLEVELRVGGLSGKGVKVLRGNVGFQELVGTEGVVILSE</sequence>
<keyword evidence="2" id="KW-1185">Reference proteome</keyword>
<protein>
    <submittedName>
        <fullName evidence="1">Uncharacterized protein</fullName>
    </submittedName>
</protein>
<reference evidence="1" key="1">
    <citation type="submission" date="2020-11" db="EMBL/GenBank/DDBJ databases">
        <authorList>
            <consortium name="DOE Joint Genome Institute"/>
            <person name="Ahrendt S."/>
            <person name="Riley R."/>
            <person name="Andreopoulos W."/>
            <person name="LaButti K."/>
            <person name="Pangilinan J."/>
            <person name="Ruiz-duenas F.J."/>
            <person name="Barrasa J.M."/>
            <person name="Sanchez-Garcia M."/>
            <person name="Camarero S."/>
            <person name="Miyauchi S."/>
            <person name="Serrano A."/>
            <person name="Linde D."/>
            <person name="Babiker R."/>
            <person name="Drula E."/>
            <person name="Ayuso-Fernandez I."/>
            <person name="Pacheco R."/>
            <person name="Padilla G."/>
            <person name="Ferreira P."/>
            <person name="Barriuso J."/>
            <person name="Kellner H."/>
            <person name="Castanera R."/>
            <person name="Alfaro M."/>
            <person name="Ramirez L."/>
            <person name="Pisabarro A.G."/>
            <person name="Kuo A."/>
            <person name="Tritt A."/>
            <person name="Lipzen A."/>
            <person name="He G."/>
            <person name="Yan M."/>
            <person name="Ng V."/>
            <person name="Cullen D."/>
            <person name="Martin F."/>
            <person name="Rosso M.-N."/>
            <person name="Henrissat B."/>
            <person name="Hibbett D."/>
            <person name="Martinez A.T."/>
            <person name="Grigoriev I.V."/>
        </authorList>
    </citation>
    <scope>NUCLEOTIDE SEQUENCE</scope>
    <source>
        <strain evidence="1">AH 44721</strain>
    </source>
</reference>
<proteinExistence type="predicted"/>
<dbReference type="AlphaFoldDB" id="A0A9P5TKZ4"/>
<dbReference type="EMBL" id="JADNYJ010000075">
    <property type="protein sequence ID" value="KAF8890555.1"/>
    <property type="molecule type" value="Genomic_DNA"/>
</dbReference>
<dbReference type="Proteomes" id="UP000724874">
    <property type="component" value="Unassembled WGS sequence"/>
</dbReference>